<keyword evidence="1" id="KW-1133">Transmembrane helix</keyword>
<dbReference type="EMBL" id="CP146016">
    <property type="protein sequence ID" value="WWQ59500.1"/>
    <property type="molecule type" value="Genomic_DNA"/>
</dbReference>
<feature type="transmembrane region" description="Helical" evidence="1">
    <location>
        <begin position="92"/>
        <end position="112"/>
    </location>
</feature>
<dbReference type="GeneID" id="89336769"/>
<keyword evidence="1" id="KW-0812">Transmembrane</keyword>
<evidence type="ECO:0008006" key="4">
    <source>
        <dbReference type="Google" id="ProtNLM"/>
    </source>
</evidence>
<accession>A0AAX4KYT8</accession>
<reference evidence="2 3" key="1">
    <citation type="submission" date="2024-02" db="EMBL/GenBank/DDBJ databases">
        <title>STSV induces naive adaptation in Sulfolobus.</title>
        <authorList>
            <person name="Xiang X."/>
            <person name="Song M."/>
        </authorList>
    </citation>
    <scope>NUCLEOTIDE SEQUENCE [LARGE SCALE GENOMIC DNA]</scope>
    <source>
        <strain evidence="2 3">RT2</strain>
    </source>
</reference>
<evidence type="ECO:0000313" key="3">
    <source>
        <dbReference type="Proteomes" id="UP001432202"/>
    </source>
</evidence>
<organism evidence="2 3">
    <name type="scientific">Sulfolobus tengchongensis</name>
    <dbReference type="NCBI Taxonomy" id="207809"/>
    <lineage>
        <taxon>Archaea</taxon>
        <taxon>Thermoproteota</taxon>
        <taxon>Thermoprotei</taxon>
        <taxon>Sulfolobales</taxon>
        <taxon>Sulfolobaceae</taxon>
        <taxon>Sulfolobus</taxon>
    </lineage>
</organism>
<proteinExistence type="predicted"/>
<keyword evidence="1" id="KW-0472">Membrane</keyword>
<evidence type="ECO:0000256" key="1">
    <source>
        <dbReference type="SAM" id="Phobius"/>
    </source>
</evidence>
<name>A0AAX4KYT8_9CREN</name>
<feature type="transmembrane region" description="Helical" evidence="1">
    <location>
        <begin position="59"/>
        <end position="80"/>
    </location>
</feature>
<evidence type="ECO:0000313" key="2">
    <source>
        <dbReference type="EMBL" id="WWQ59500.1"/>
    </source>
</evidence>
<gene>
    <name evidence="2" type="ORF">V6M85_08335</name>
</gene>
<dbReference type="AlphaFoldDB" id="A0AAX4KYT8"/>
<feature type="transmembrane region" description="Helical" evidence="1">
    <location>
        <begin position="28"/>
        <end position="47"/>
    </location>
</feature>
<dbReference type="RefSeq" id="WP_338598691.1">
    <property type="nucleotide sequence ID" value="NZ_CP146016.1"/>
</dbReference>
<protein>
    <recommendedName>
        <fullName evidence="4">Fluoride ion transporter CrcB</fullName>
    </recommendedName>
</protein>
<sequence length="117" mass="12923">MFITFSLGLIRALIDNSLIRASMSEEVLVLHIIFAIITGGFGVYLYYLAKNTGLIFPKFVALGNISAIAVAGLSGLSYLLTSNDNFTRIMLYGFEVSLALTSMLVGYLYCFMRVCQR</sequence>
<keyword evidence="3" id="KW-1185">Reference proteome</keyword>
<dbReference type="Proteomes" id="UP001432202">
    <property type="component" value="Chromosome"/>
</dbReference>